<evidence type="ECO:0000313" key="5">
    <source>
        <dbReference type="Proteomes" id="UP000251584"/>
    </source>
</evidence>
<proteinExistence type="predicted"/>
<dbReference type="Proteomes" id="UP000251584">
    <property type="component" value="Unassembled WGS sequence"/>
</dbReference>
<keyword evidence="1 4" id="KW-0808">Transferase</keyword>
<dbReference type="Gene3D" id="3.40.250.10">
    <property type="entry name" value="Rhodanese-like domain"/>
    <property type="match status" value="1"/>
</dbReference>
<dbReference type="InterPro" id="IPR001763">
    <property type="entry name" value="Rhodanese-like_dom"/>
</dbReference>
<dbReference type="PROSITE" id="PS50206">
    <property type="entry name" value="RHODANESE_3"/>
    <property type="match status" value="1"/>
</dbReference>
<keyword evidence="2" id="KW-0677">Repeat</keyword>
<dbReference type="PANTHER" id="PTHR11364">
    <property type="entry name" value="THIOSULFATE SULFERTANSFERASE"/>
    <property type="match status" value="1"/>
</dbReference>
<dbReference type="InterPro" id="IPR036873">
    <property type="entry name" value="Rhodanese-like_dom_sf"/>
</dbReference>
<dbReference type="EMBL" id="UAVY01000004">
    <property type="protein sequence ID" value="SQB28293.1"/>
    <property type="molecule type" value="Genomic_DNA"/>
</dbReference>
<dbReference type="GO" id="GO:0004792">
    <property type="term" value="F:thiosulfate-cyanide sulfurtransferase activity"/>
    <property type="evidence" value="ECO:0007669"/>
    <property type="project" value="InterPro"/>
</dbReference>
<evidence type="ECO:0000256" key="2">
    <source>
        <dbReference type="ARBA" id="ARBA00022737"/>
    </source>
</evidence>
<keyword evidence="4" id="KW-0670">Pyruvate</keyword>
<gene>
    <name evidence="4" type="primary">sseA_1</name>
    <name evidence="4" type="ORF">NCTC10786_02231</name>
</gene>
<dbReference type="InterPro" id="IPR045078">
    <property type="entry name" value="TST/MPST-like"/>
</dbReference>
<dbReference type="AlphaFoldDB" id="A0A2X2VSJ2"/>
<dbReference type="PROSITE" id="PS00683">
    <property type="entry name" value="RHODANESE_2"/>
    <property type="match status" value="1"/>
</dbReference>
<evidence type="ECO:0000313" key="4">
    <source>
        <dbReference type="EMBL" id="SQB28293.1"/>
    </source>
</evidence>
<reference evidence="4 5" key="1">
    <citation type="submission" date="2018-06" db="EMBL/GenBank/DDBJ databases">
        <authorList>
            <consortium name="Pathogen Informatics"/>
            <person name="Doyle S."/>
        </authorList>
    </citation>
    <scope>NUCLEOTIDE SEQUENCE [LARGE SCALE GENOMIC DNA]</scope>
    <source>
        <strain evidence="4 5">NCTC10786</strain>
    </source>
</reference>
<dbReference type="InterPro" id="IPR001307">
    <property type="entry name" value="Thiosulphate_STrfase_CS"/>
</dbReference>
<protein>
    <submittedName>
        <fullName evidence="4">3-mercaptopyruvate sulfurtransferase</fullName>
        <ecNumber evidence="4">2.8.1.2</ecNumber>
    </submittedName>
</protein>
<accession>A0A2X2VSJ2</accession>
<name>A0A2X2VSJ2_CITKO</name>
<feature type="domain" description="Rhodanese" evidence="3">
    <location>
        <begin position="15"/>
        <end position="62"/>
    </location>
</feature>
<organism evidence="4 5">
    <name type="scientific">Citrobacter koseri</name>
    <name type="common">Citrobacter diversus</name>
    <dbReference type="NCBI Taxonomy" id="545"/>
    <lineage>
        <taxon>Bacteria</taxon>
        <taxon>Pseudomonadati</taxon>
        <taxon>Pseudomonadota</taxon>
        <taxon>Gammaproteobacteria</taxon>
        <taxon>Enterobacterales</taxon>
        <taxon>Enterobacteriaceae</taxon>
        <taxon>Citrobacter</taxon>
    </lineage>
</organism>
<evidence type="ECO:0000256" key="1">
    <source>
        <dbReference type="ARBA" id="ARBA00022679"/>
    </source>
</evidence>
<dbReference type="GO" id="GO:0005829">
    <property type="term" value="C:cytosol"/>
    <property type="evidence" value="ECO:0007669"/>
    <property type="project" value="TreeGrafter"/>
</dbReference>
<dbReference type="GO" id="GO:0016784">
    <property type="term" value="F:3-mercaptopyruvate sulfurtransferase activity"/>
    <property type="evidence" value="ECO:0007669"/>
    <property type="project" value="UniProtKB-EC"/>
</dbReference>
<sequence length="64" mass="6668">MNWTSFSSVTASVFDRPIIASCGSGVTAAVVVLALATLDVPNVALYDGAWSEWGARNDLPVEPA</sequence>
<dbReference type="EC" id="2.8.1.2" evidence="4"/>
<dbReference type="SUPFAM" id="SSF52821">
    <property type="entry name" value="Rhodanese/Cell cycle control phosphatase"/>
    <property type="match status" value="1"/>
</dbReference>
<evidence type="ECO:0000259" key="3">
    <source>
        <dbReference type="PROSITE" id="PS50206"/>
    </source>
</evidence>
<dbReference type="PANTHER" id="PTHR11364:SF27">
    <property type="entry name" value="SULFURTRANSFERASE"/>
    <property type="match status" value="1"/>
</dbReference>